<gene>
    <name evidence="3" type="ORF">NB063_03190</name>
</gene>
<dbReference type="RefSeq" id="WP_250927296.1">
    <property type="nucleotide sequence ID" value="NZ_JAMQBK010000011.1"/>
</dbReference>
<keyword evidence="3" id="KW-0378">Hydrolase</keyword>
<evidence type="ECO:0000256" key="2">
    <source>
        <dbReference type="SAM" id="SignalP"/>
    </source>
</evidence>
<dbReference type="Pfam" id="PF14885">
    <property type="entry name" value="GHL15"/>
    <property type="match status" value="1"/>
</dbReference>
<feature type="signal peptide" evidence="2">
    <location>
        <begin position="1"/>
        <end position="22"/>
    </location>
</feature>
<keyword evidence="4" id="KW-1185">Reference proteome</keyword>
<sequence length="403" mass="44608">MKPICVFAFLAILLTPNNSVRAVEPSAPPADRERMPDFSWDHVPLYVHIRKDTAFTDEEIRYLATFPLITFEKSTGTTDSGSCEAGTLTAARAVKAINPDTKILYYRNVIVHYGGYAANKELNAIQGAFLVNGQGNDKLIRDRLQAYDLSNPAVREWWINAANDVCSDPSIDGVFLDGVVKILEPAFLKGVIGSDKKNAELAGYVTMINDTRKMLGPQKLMIANVLRARFPDSGLSYMKALDGSYIEGFEGAVGMSKKDYVAKGMEAFQKAAQQGSIVAFTCGLGSNQQDADETPRVSARFNNAADRSQRRGGDAKSRFDYQLAMFLICAEKYSYFDLKDSYDAKASKTWMQRPSDYDRPLGPPNGPATRDGYTYTREFAHASVRLDIENETGEVVWKDTPAN</sequence>
<evidence type="ECO:0000313" key="4">
    <source>
        <dbReference type="Proteomes" id="UP001202961"/>
    </source>
</evidence>
<feature type="region of interest" description="Disordered" evidence="1">
    <location>
        <begin position="353"/>
        <end position="372"/>
    </location>
</feature>
<protein>
    <submittedName>
        <fullName evidence="3">Glycoside hydrolase family 15 protein</fullName>
    </submittedName>
</protein>
<proteinExistence type="predicted"/>
<dbReference type="InterPro" id="IPR017853">
    <property type="entry name" value="GH"/>
</dbReference>
<comment type="caution">
    <text evidence="3">The sequence shown here is derived from an EMBL/GenBank/DDBJ whole genome shotgun (WGS) entry which is preliminary data.</text>
</comment>
<name>A0ABT0TZG0_9BACT</name>
<dbReference type="GO" id="GO:0016787">
    <property type="term" value="F:hydrolase activity"/>
    <property type="evidence" value="ECO:0007669"/>
    <property type="project" value="UniProtKB-KW"/>
</dbReference>
<accession>A0ABT0TZG0</accession>
<reference evidence="3 4" key="1">
    <citation type="journal article" date="2022" name="Syst. Appl. Microbiol.">
        <title>Rhodopirellula aestuarii sp. nov., a novel member of the genus Rhodopirellula isolated from brackish sediments collected in the Tagus River estuary, Portugal.</title>
        <authorList>
            <person name="Vitorino I.R."/>
            <person name="Klimek D."/>
            <person name="Calusinska M."/>
            <person name="Lobo-da-Cunha A."/>
            <person name="Vasconcelos V."/>
            <person name="Lage O.M."/>
        </authorList>
    </citation>
    <scope>NUCLEOTIDE SEQUENCE [LARGE SCALE GENOMIC DNA]</scope>
    <source>
        <strain evidence="3 4">ICT_H3.1</strain>
    </source>
</reference>
<evidence type="ECO:0000313" key="3">
    <source>
        <dbReference type="EMBL" id="MCM2369623.1"/>
    </source>
</evidence>
<dbReference type="InterPro" id="IPR029455">
    <property type="entry name" value="GHL15"/>
</dbReference>
<evidence type="ECO:0000256" key="1">
    <source>
        <dbReference type="SAM" id="MobiDB-lite"/>
    </source>
</evidence>
<dbReference type="EMBL" id="JAMQBK010000011">
    <property type="protein sequence ID" value="MCM2369623.1"/>
    <property type="molecule type" value="Genomic_DNA"/>
</dbReference>
<organism evidence="3 4">
    <name type="scientific">Aporhodopirellula aestuarii</name>
    <dbReference type="NCBI Taxonomy" id="2950107"/>
    <lineage>
        <taxon>Bacteria</taxon>
        <taxon>Pseudomonadati</taxon>
        <taxon>Planctomycetota</taxon>
        <taxon>Planctomycetia</taxon>
        <taxon>Pirellulales</taxon>
        <taxon>Pirellulaceae</taxon>
        <taxon>Aporhodopirellula</taxon>
    </lineage>
</organism>
<keyword evidence="2" id="KW-0732">Signal</keyword>
<dbReference type="SUPFAM" id="SSF51445">
    <property type="entry name" value="(Trans)glycosidases"/>
    <property type="match status" value="1"/>
</dbReference>
<feature type="chain" id="PRO_5047056044" evidence="2">
    <location>
        <begin position="23"/>
        <end position="403"/>
    </location>
</feature>
<dbReference type="Proteomes" id="UP001202961">
    <property type="component" value="Unassembled WGS sequence"/>
</dbReference>